<dbReference type="AlphaFoldDB" id="A0A6J4I141"/>
<accession>A0A6J4I141</accession>
<dbReference type="EMBL" id="CADCTR010000429">
    <property type="protein sequence ID" value="CAA9239729.1"/>
    <property type="molecule type" value="Genomic_DNA"/>
</dbReference>
<gene>
    <name evidence="1" type="ORF">AVDCRST_MAG93-1270</name>
</gene>
<name>A0A6J4I141_9CHLR</name>
<organism evidence="1">
    <name type="scientific">uncultured Chloroflexia bacterium</name>
    <dbReference type="NCBI Taxonomy" id="1672391"/>
    <lineage>
        <taxon>Bacteria</taxon>
        <taxon>Bacillati</taxon>
        <taxon>Chloroflexota</taxon>
        <taxon>Chloroflexia</taxon>
        <taxon>environmental samples</taxon>
    </lineage>
</organism>
<reference evidence="1" key="1">
    <citation type="submission" date="2020-02" db="EMBL/GenBank/DDBJ databases">
        <authorList>
            <person name="Meier V. D."/>
        </authorList>
    </citation>
    <scope>NUCLEOTIDE SEQUENCE</scope>
    <source>
        <strain evidence="1">AVDCRST_MAG93</strain>
    </source>
</reference>
<evidence type="ECO:0000313" key="1">
    <source>
        <dbReference type="EMBL" id="CAA9239729.1"/>
    </source>
</evidence>
<sequence>MDVRYEKVRLGPRIDSEVSRSFVRTLQPTVVLEAGYGFGGRDLIGVANR</sequence>
<proteinExistence type="predicted"/>
<protein>
    <submittedName>
        <fullName evidence="1">Uncharacterized protein</fullName>
    </submittedName>
</protein>